<sequence length="227" mass="25463">MGAPSQLLPIKPLDGAAGYSRWKESILLRLRTLGLAHVLLSDTTSGDDDDAAAAAAAAAQWERDDALCRGHILHTLSDRVFALHVHRRTARALWVGLRNAYEALDPKHRSARALAEFEFSPDAPIPEQLAEFEAVAAASGYDLSDPYVYIEASSKVAPLYPEYWMFRKEETMDEVWRIVRLVESYNKWREQREDTEEEEEAAASIVARTVRCYNCGGLGHMARNCAR</sequence>
<dbReference type="Pfam" id="PF14223">
    <property type="entry name" value="Retrotran_gag_2"/>
    <property type="match status" value="1"/>
</dbReference>
<dbReference type="GO" id="GO:0008270">
    <property type="term" value="F:zinc ion binding"/>
    <property type="evidence" value="ECO:0007669"/>
    <property type="project" value="UniProtKB-KW"/>
</dbReference>
<dbReference type="PANTHER" id="PTHR47592:SF27">
    <property type="entry name" value="OS08G0421700 PROTEIN"/>
    <property type="match status" value="1"/>
</dbReference>
<dbReference type="PROSITE" id="PS50158">
    <property type="entry name" value="ZF_CCHC"/>
    <property type="match status" value="1"/>
</dbReference>
<dbReference type="SUPFAM" id="SSF57756">
    <property type="entry name" value="Retrovirus zinc finger-like domains"/>
    <property type="match status" value="1"/>
</dbReference>
<dbReference type="GO" id="GO:0003676">
    <property type="term" value="F:nucleic acid binding"/>
    <property type="evidence" value="ECO:0007669"/>
    <property type="project" value="InterPro"/>
</dbReference>
<dbReference type="InterPro" id="IPR001878">
    <property type="entry name" value="Znf_CCHC"/>
</dbReference>
<name>A0A6V7P726_ANACO</name>
<dbReference type="PANTHER" id="PTHR47592">
    <property type="entry name" value="PBF68 PROTEIN"/>
    <property type="match status" value="1"/>
</dbReference>
<feature type="domain" description="CCHC-type" evidence="2">
    <location>
        <begin position="211"/>
        <end position="225"/>
    </location>
</feature>
<proteinExistence type="predicted"/>
<dbReference type="Pfam" id="PF00098">
    <property type="entry name" value="zf-CCHC"/>
    <property type="match status" value="1"/>
</dbReference>
<gene>
    <name evidence="3" type="ORF">CB5_LOCUS9818</name>
</gene>
<reference evidence="3" key="1">
    <citation type="submission" date="2020-07" db="EMBL/GenBank/DDBJ databases">
        <authorList>
            <person name="Lin J."/>
        </authorList>
    </citation>
    <scope>NUCLEOTIDE SEQUENCE</scope>
</reference>
<accession>A0A6V7P726</accession>
<organism evidence="3">
    <name type="scientific">Ananas comosus var. bracteatus</name>
    <name type="common">red pineapple</name>
    <dbReference type="NCBI Taxonomy" id="296719"/>
    <lineage>
        <taxon>Eukaryota</taxon>
        <taxon>Viridiplantae</taxon>
        <taxon>Streptophyta</taxon>
        <taxon>Embryophyta</taxon>
        <taxon>Tracheophyta</taxon>
        <taxon>Spermatophyta</taxon>
        <taxon>Magnoliopsida</taxon>
        <taxon>Liliopsida</taxon>
        <taxon>Poales</taxon>
        <taxon>Bromeliaceae</taxon>
        <taxon>Bromelioideae</taxon>
        <taxon>Ananas</taxon>
    </lineage>
</organism>
<keyword evidence="1" id="KW-0862">Zinc</keyword>
<evidence type="ECO:0000256" key="1">
    <source>
        <dbReference type="PROSITE-ProRule" id="PRU00047"/>
    </source>
</evidence>
<protein>
    <recommendedName>
        <fullName evidence="2">CCHC-type domain-containing protein</fullName>
    </recommendedName>
</protein>
<evidence type="ECO:0000313" key="3">
    <source>
        <dbReference type="EMBL" id="CAD1826607.1"/>
    </source>
</evidence>
<dbReference type="SMART" id="SM00343">
    <property type="entry name" value="ZnF_C2HC"/>
    <property type="match status" value="1"/>
</dbReference>
<dbReference type="AlphaFoldDB" id="A0A6V7P726"/>
<dbReference type="EMBL" id="LR862145">
    <property type="protein sequence ID" value="CAD1826607.1"/>
    <property type="molecule type" value="Genomic_DNA"/>
</dbReference>
<dbReference type="Gene3D" id="4.10.60.10">
    <property type="entry name" value="Zinc finger, CCHC-type"/>
    <property type="match status" value="1"/>
</dbReference>
<keyword evidence="1" id="KW-0863">Zinc-finger</keyword>
<keyword evidence="1" id="KW-0479">Metal-binding</keyword>
<evidence type="ECO:0000259" key="2">
    <source>
        <dbReference type="PROSITE" id="PS50158"/>
    </source>
</evidence>
<dbReference type="InterPro" id="IPR036875">
    <property type="entry name" value="Znf_CCHC_sf"/>
</dbReference>